<evidence type="ECO:0000313" key="3">
    <source>
        <dbReference type="Proteomes" id="UP000032552"/>
    </source>
</evidence>
<dbReference type="RefSeq" id="WP_045625281.1">
    <property type="nucleotide sequence ID" value="NZ_BAYM01000156.1"/>
</dbReference>
<sequence>MVDNEKEQRFMIEWQELTAFAKKVSEQDHSGHGFDHIQRVVATAKQLAAQTPEADTAVVLAAATMHDTYDDKLVPDVPIAKAAAKQAMVDAGMRADQVQMVLTIIDHMSFKANLQHHQSLPVEGQLVQDADRLDAIGAIGIGRAFMYGGAHGGRMYDPDLPPRADLTAAQYRTTEGTVINHFYEKLLKLKDQLNTDAAKKMAMHRQQVMEDFLTEFKAEWHGRR</sequence>
<feature type="domain" description="HD/PDEase" evidence="1">
    <location>
        <begin position="29"/>
        <end position="145"/>
    </location>
</feature>
<dbReference type="InterPro" id="IPR006674">
    <property type="entry name" value="HD_domain"/>
</dbReference>
<dbReference type="Proteomes" id="UP000032552">
    <property type="component" value="Unassembled WGS sequence"/>
</dbReference>
<name>A0A0C9NZB7_LACPA</name>
<organism evidence="2 3">
    <name type="scientific">Lacticaseibacillus paracasei NRIC 0644</name>
    <dbReference type="NCBI Taxonomy" id="1435038"/>
    <lineage>
        <taxon>Bacteria</taxon>
        <taxon>Bacillati</taxon>
        <taxon>Bacillota</taxon>
        <taxon>Bacilli</taxon>
        <taxon>Lactobacillales</taxon>
        <taxon>Lactobacillaceae</taxon>
        <taxon>Lacticaseibacillus</taxon>
    </lineage>
</organism>
<evidence type="ECO:0000313" key="2">
    <source>
        <dbReference type="EMBL" id="GAN37405.1"/>
    </source>
</evidence>
<comment type="caution">
    <text evidence="2">The sequence shown here is derived from an EMBL/GenBank/DDBJ whole genome shotgun (WGS) entry which is preliminary data.</text>
</comment>
<gene>
    <name evidence="2" type="ORF">LC0644_1994</name>
</gene>
<proteinExistence type="predicted"/>
<dbReference type="Pfam" id="PF01966">
    <property type="entry name" value="HD"/>
    <property type="match status" value="1"/>
</dbReference>
<dbReference type="AlphaFoldDB" id="A0A0C9NZB7"/>
<evidence type="ECO:0000259" key="1">
    <source>
        <dbReference type="SMART" id="SM00471"/>
    </source>
</evidence>
<reference evidence="3" key="1">
    <citation type="submission" date="2014-05" db="EMBL/GenBank/DDBJ databases">
        <title>Whole genome sequencing of Lactobacillus casei NRIC0644.</title>
        <authorList>
            <person name="Atarashi H."/>
            <person name="Yoshida Y."/>
            <person name="Fujimura S."/>
            <person name="Tanaka N."/>
            <person name="Shiwa Y."/>
            <person name="Yoshikawa H."/>
            <person name="Okada S."/>
            <person name="Nakagawa J."/>
        </authorList>
    </citation>
    <scope>NUCLEOTIDE SEQUENCE [LARGE SCALE GENOMIC DNA]</scope>
    <source>
        <strain evidence="3">NRIC0644</strain>
    </source>
</reference>
<dbReference type="Gene3D" id="1.10.472.50">
    <property type="entry name" value="HD-domain/PDEase-like"/>
    <property type="match status" value="1"/>
</dbReference>
<dbReference type="SUPFAM" id="SSF109604">
    <property type="entry name" value="HD-domain/PDEase-like"/>
    <property type="match status" value="1"/>
</dbReference>
<dbReference type="CDD" id="cd00077">
    <property type="entry name" value="HDc"/>
    <property type="match status" value="1"/>
</dbReference>
<dbReference type="Gene3D" id="1.20.58.1910">
    <property type="match status" value="1"/>
</dbReference>
<dbReference type="PANTHER" id="PTHR33594">
    <property type="entry name" value="SUPERFAMILY HYDROLASE, PUTATIVE (AFU_ORTHOLOGUE AFUA_1G03035)-RELATED"/>
    <property type="match status" value="1"/>
</dbReference>
<protein>
    <submittedName>
        <fullName evidence="2">HD superfamily hydrolase</fullName>
    </submittedName>
</protein>
<keyword evidence="2" id="KW-0378">Hydrolase</keyword>
<dbReference type="EMBL" id="BAYM01000156">
    <property type="protein sequence ID" value="GAN37405.1"/>
    <property type="molecule type" value="Genomic_DNA"/>
</dbReference>
<accession>A0A0C9NZB7</accession>
<dbReference type="InterPro" id="IPR003607">
    <property type="entry name" value="HD/PDEase_dom"/>
</dbReference>
<dbReference type="SMART" id="SM00471">
    <property type="entry name" value="HDc"/>
    <property type="match status" value="1"/>
</dbReference>
<dbReference type="PANTHER" id="PTHR33594:SF1">
    <property type="entry name" value="HD_PDEASE DOMAIN-CONTAINING PROTEIN"/>
    <property type="match status" value="1"/>
</dbReference>
<dbReference type="GO" id="GO:0016787">
    <property type="term" value="F:hydrolase activity"/>
    <property type="evidence" value="ECO:0007669"/>
    <property type="project" value="UniProtKB-KW"/>
</dbReference>